<organism evidence="1 2">
    <name type="scientific">Nocardiopsis mwathae</name>
    <dbReference type="NCBI Taxonomy" id="1472723"/>
    <lineage>
        <taxon>Bacteria</taxon>
        <taxon>Bacillati</taxon>
        <taxon>Actinomycetota</taxon>
        <taxon>Actinomycetes</taxon>
        <taxon>Streptosporangiales</taxon>
        <taxon>Nocardiopsidaceae</taxon>
        <taxon>Nocardiopsis</taxon>
    </lineage>
</organism>
<sequence>MSTLKTWSVRDRRELEAWARYHGTAVTIAEESWDAVTYRAEAVCEDGTRYRCLYREEFPPPIALKRRANTYTVALFHRSAGMFCYHVREVTPRLSGSNLVDPARLAELVAAARVQRKRREVCGATVENLATYTVGRTYAAHRLSDWRT</sequence>
<gene>
    <name evidence="1" type="ORF">HNR23_002474</name>
</gene>
<reference evidence="1 2" key="1">
    <citation type="submission" date="2020-08" db="EMBL/GenBank/DDBJ databases">
        <title>Sequencing the genomes of 1000 actinobacteria strains.</title>
        <authorList>
            <person name="Klenk H.-P."/>
        </authorList>
    </citation>
    <scope>NUCLEOTIDE SEQUENCE [LARGE SCALE GENOMIC DNA]</scope>
    <source>
        <strain evidence="1 2">DSM 46659</strain>
    </source>
</reference>
<keyword evidence="2" id="KW-1185">Reference proteome</keyword>
<accession>A0A7X0D6S6</accession>
<dbReference type="RefSeq" id="WP_184075713.1">
    <property type="nucleotide sequence ID" value="NZ_JACHDS010000001.1"/>
</dbReference>
<name>A0A7X0D6S6_9ACTN</name>
<comment type="caution">
    <text evidence="1">The sequence shown here is derived from an EMBL/GenBank/DDBJ whole genome shotgun (WGS) entry which is preliminary data.</text>
</comment>
<protein>
    <submittedName>
        <fullName evidence="1">Uncharacterized protein</fullName>
    </submittedName>
</protein>
<evidence type="ECO:0000313" key="2">
    <source>
        <dbReference type="Proteomes" id="UP000546642"/>
    </source>
</evidence>
<dbReference type="EMBL" id="JACHDS010000001">
    <property type="protein sequence ID" value="MBB6172414.1"/>
    <property type="molecule type" value="Genomic_DNA"/>
</dbReference>
<dbReference type="Proteomes" id="UP000546642">
    <property type="component" value="Unassembled WGS sequence"/>
</dbReference>
<evidence type="ECO:0000313" key="1">
    <source>
        <dbReference type="EMBL" id="MBB6172414.1"/>
    </source>
</evidence>
<dbReference type="AlphaFoldDB" id="A0A7X0D6S6"/>
<proteinExistence type="predicted"/>